<reference evidence="2" key="1">
    <citation type="submission" date="2015-06" db="EMBL/GenBank/DDBJ databases">
        <authorList>
            <person name="Joergensen T."/>
        </authorList>
    </citation>
    <scope>NUCLEOTIDE SEQUENCE</scope>
    <source>
        <strain evidence="2">RGRH0575</strain>
    </source>
</reference>
<feature type="region of interest" description="Disordered" evidence="1">
    <location>
        <begin position="1"/>
        <end position="46"/>
    </location>
</feature>
<evidence type="ECO:0000313" key="2">
    <source>
        <dbReference type="EMBL" id="CRY95273.1"/>
    </source>
</evidence>
<accession>A0A0H5Q082</accession>
<feature type="compositionally biased region" description="Polar residues" evidence="1">
    <location>
        <begin position="1"/>
        <end position="36"/>
    </location>
</feature>
<organism evidence="2">
    <name type="scientific">uncultured prokaryote</name>
    <dbReference type="NCBI Taxonomy" id="198431"/>
    <lineage>
        <taxon>unclassified sequences</taxon>
        <taxon>environmental samples</taxon>
    </lineage>
</organism>
<proteinExistence type="predicted"/>
<name>A0A0H5Q082_9ZZZZ</name>
<dbReference type="AlphaFoldDB" id="A0A0H5Q082"/>
<reference evidence="2" key="2">
    <citation type="submission" date="2015-07" db="EMBL/GenBank/DDBJ databases">
        <title>Plasmids, circular viruses and viroids from rat gut.</title>
        <authorList>
            <person name="Jorgensen T.J."/>
            <person name="Hansen M.A."/>
            <person name="Xu Z."/>
            <person name="Tabak M.A."/>
            <person name="Sorensen S.J."/>
            <person name="Hansen L.H."/>
        </authorList>
    </citation>
    <scope>NUCLEOTIDE SEQUENCE</scope>
    <source>
        <strain evidence="2">RGRH0575</strain>
    </source>
</reference>
<dbReference type="EMBL" id="LN853207">
    <property type="protein sequence ID" value="CRY95273.1"/>
    <property type="molecule type" value="Genomic_DNA"/>
</dbReference>
<evidence type="ECO:0000256" key="1">
    <source>
        <dbReference type="SAM" id="MobiDB-lite"/>
    </source>
</evidence>
<sequence>MTYHLDTNSSSPSATWLPQTSKMRGSRRGATQNGSQRPLFRSLRPRNPRETLTIQIRYRAGAEAWWYIEARGTAQAFPGHLSLHDVLSAINGQGPIHRRVHGTEVR</sequence>
<protein>
    <submittedName>
        <fullName evidence="2">Uncharacterized protein</fullName>
    </submittedName>
</protein>